<dbReference type="InterPro" id="IPR036291">
    <property type="entry name" value="NAD(P)-bd_dom_sf"/>
</dbReference>
<feature type="binding site" evidence="5">
    <location>
        <position position="880"/>
    </location>
    <ligand>
        <name>NADP(+)</name>
        <dbReference type="ChEBI" id="CHEBI:58349"/>
    </ligand>
</feature>
<evidence type="ECO:0000313" key="8">
    <source>
        <dbReference type="EMBL" id="MFB4193328.1"/>
    </source>
</evidence>
<organism evidence="8 9">
    <name type="scientific">Streptomyces carpaticus</name>
    <dbReference type="NCBI Taxonomy" id="285558"/>
    <lineage>
        <taxon>Bacteria</taxon>
        <taxon>Bacillati</taxon>
        <taxon>Actinomycetota</taxon>
        <taxon>Actinomycetes</taxon>
        <taxon>Kitasatosporales</taxon>
        <taxon>Streptomycetaceae</taxon>
        <taxon>Streptomyces</taxon>
    </lineage>
</organism>
<comment type="catalytic activity">
    <reaction evidence="5">
        <text>a carboxylate + ATP + NADPH + H(+) = an aldehyde + AMP + diphosphate + NADP(+)</text>
        <dbReference type="Rhea" id="RHEA:50916"/>
        <dbReference type="ChEBI" id="CHEBI:15378"/>
        <dbReference type="ChEBI" id="CHEBI:17478"/>
        <dbReference type="ChEBI" id="CHEBI:29067"/>
        <dbReference type="ChEBI" id="CHEBI:30616"/>
        <dbReference type="ChEBI" id="CHEBI:33019"/>
        <dbReference type="ChEBI" id="CHEBI:57783"/>
        <dbReference type="ChEBI" id="CHEBI:58349"/>
        <dbReference type="ChEBI" id="CHEBI:456215"/>
    </reaction>
</comment>
<dbReference type="InterPro" id="IPR036736">
    <property type="entry name" value="ACP-like_sf"/>
</dbReference>
<feature type="domain" description="Carrier" evidence="7">
    <location>
        <begin position="710"/>
        <end position="785"/>
    </location>
</feature>
<dbReference type="PANTHER" id="PTHR43272:SF33">
    <property type="entry name" value="AMP-BINDING DOMAIN-CONTAINING PROTEIN-RELATED"/>
    <property type="match status" value="1"/>
</dbReference>
<dbReference type="RefSeq" id="WP_375061675.1">
    <property type="nucleotide sequence ID" value="NZ_JBHGBT010000002.1"/>
</dbReference>
<feature type="region of interest" description="Disordered" evidence="6">
    <location>
        <begin position="47"/>
        <end position="93"/>
    </location>
</feature>
<feature type="binding site" evidence="5">
    <location>
        <position position="1013"/>
    </location>
    <ligand>
        <name>NADP(+)</name>
        <dbReference type="ChEBI" id="CHEBI:58349"/>
    </ligand>
</feature>
<feature type="binding site" evidence="5">
    <location>
        <position position="569"/>
    </location>
    <ligand>
        <name>AMP</name>
        <dbReference type="ChEBI" id="CHEBI:456215"/>
    </ligand>
</feature>
<comment type="domain">
    <text evidence="5">The N-terminal domain likely catalyzes substrate activation by formation of an initial acyl-AMP intermediate, the central region contains the phosphopantetheine attachment site, and the C-terminal domain catalyzes the reduction by NADPH of the intermediate thioester formed from the attack of the phosphopantetheine thiol at the carbonyl carbon of acyl-AMP.</text>
</comment>
<feature type="binding site" evidence="5">
    <location>
        <position position="870"/>
    </location>
    <ligand>
        <name>NADP(+)</name>
        <dbReference type="ChEBI" id="CHEBI:58349"/>
    </ligand>
</feature>
<feature type="region of interest" description="Disordered" evidence="6">
    <location>
        <begin position="1"/>
        <end position="23"/>
    </location>
</feature>
<keyword evidence="4 5" id="KW-0067">ATP-binding</keyword>
<dbReference type="InterPro" id="IPR010080">
    <property type="entry name" value="Thioester_reductase-like_dom"/>
</dbReference>
<dbReference type="InterPro" id="IPR020806">
    <property type="entry name" value="PKS_PP-bd"/>
</dbReference>
<feature type="binding site" evidence="5">
    <location>
        <position position="976"/>
    </location>
    <ligand>
        <name>NADP(+)</name>
        <dbReference type="ChEBI" id="CHEBI:58349"/>
    </ligand>
</feature>
<dbReference type="InterPro" id="IPR046407">
    <property type="entry name" value="CAR"/>
</dbReference>
<dbReference type="InterPro" id="IPR013120">
    <property type="entry name" value="FAR_NAD-bd"/>
</dbReference>
<comment type="cofactor">
    <cofactor evidence="5">
        <name>pantetheine 4'-phosphate</name>
        <dbReference type="ChEBI" id="CHEBI:47942"/>
    </cofactor>
    <text evidence="5">Binds 1 phosphopantetheine covalently.</text>
</comment>
<dbReference type="InterPro" id="IPR000873">
    <property type="entry name" value="AMP-dep_synth/lig_dom"/>
</dbReference>
<gene>
    <name evidence="5 8" type="primary">car</name>
    <name evidence="8" type="ORF">ACE11A_03020</name>
</gene>
<comment type="function">
    <text evidence="5">Catalyzes the ATP- and NADPH-dependent reduction of carboxylic acids to the corresponding aldehydes.</text>
</comment>
<feature type="binding site" evidence="5">
    <location>
        <position position="354"/>
    </location>
    <ligand>
        <name>AMP</name>
        <dbReference type="ChEBI" id="CHEBI:456215"/>
    </ligand>
</feature>
<feature type="binding site" evidence="5">
    <location>
        <position position="671"/>
    </location>
    <ligand>
        <name>AMP</name>
        <dbReference type="ChEBI" id="CHEBI:456215"/>
    </ligand>
</feature>
<dbReference type="InterPro" id="IPR009081">
    <property type="entry name" value="PP-bd_ACP"/>
</dbReference>
<dbReference type="SUPFAM" id="SSF47336">
    <property type="entry name" value="ACP-like"/>
    <property type="match status" value="1"/>
</dbReference>
<dbReference type="InterPro" id="IPR020845">
    <property type="entry name" value="AMP-binding_CS"/>
</dbReference>
<evidence type="ECO:0000313" key="9">
    <source>
        <dbReference type="Proteomes" id="UP001577267"/>
    </source>
</evidence>
<keyword evidence="9" id="KW-1185">Reference proteome</keyword>
<sequence length="1237" mass="135380">MCPHRPRGGTSGAGRRGRSGLSPCCASRLDLTDRRANLGDTRRLCLASGDEPEPARGCRAHRRSGPRGVVGRHAGAAVRHPTSSGWKSADHATRRPRMRLAQVMASVMERHADRPAVGERTKEFVRDAETGRVAIRLLPRYETTSYRELWNRVRAVASDWHHHPDHPLRAGARVALLGFTSRDYATLDFACIHLGAVAVPLQTSAAPEQLRSIVAETEPFTVAASTERLEVAVDLIADSETVRRLVVFDYHAEADDHREALAAARRRLAEARPLVVVDTLKDAIERGAGLPAPLFTAAADEDPLAMLIYTSGSTGTPKGAMYTERLASAMWGGAWAKLFDESYAVTFHYMPMSHVAGHSSLKATMVRGGTSYFTASSDLSTFFEDIALARPTELSLVPRVCEMIYQWFLSEADRRTAAGAVRETAEAEVRTYIREKVLGGRVTWASSSSAPLSAELTAFTESLLGLELHNVYGSTEAGGVSVDGVLLRPPVVDYKLADVPELGYFGSDSPYPRGELLLKTDALIPGYYKQPELSAELFDEEGYYRTGDIVAELEPDRVSIVDRRKNVLKLSQGEFVATSRLEAVFATSPLVRQIFVYGNSERSYLLAVVVPTPEALRESGEDGQVLKRRLSRSFQTLAREVGLNSYEIPRDVLIETEPFSQANGLLSDHRKLLWPKLMKRYGKRLEQLYADTAARENEELTRIRRAGAGQPVLETVQRAARALLVGSTAEVTPDARFRDLGGDSLSAVLFSNLLQDTFGVRVPVDVVISSAYDLRHLAGYIETRRGKSQERPTFASVHGEGTTEVHAKDITLDRFIDAHTLAEAPSLPRVQGEPRTVLLTGASGYLGRFLALEWLGQLAPAGGRLIALVRGKDAASARRRLDAAFDSGDPELVRRYEALAAGHLEVMAGDMAEPHLGLEERTWSRLADEVDLIVHAGALVNHVLPYPHLFEANVVGTAELIQLALTRRIKPVTYISSVAVAHAHRGGTPLDEDSDIRTAMPVQQVDGGYAGGYATSKWAGEVLLREAHDLCGLPVTTFRSNMILAHSRYRGQLNVPDMFSRLLFSVLATGVAPRSFYRGDGARAHYDGLPVDFTTAAVVGLGRLGGTGPASGYRTYSLVNPNDDGVSLDTVVDWLVEARHRIERVDGHADWYVRFEAAMRALPEDLRQYTALPILHGFKEPEEPVPGSIIPSGRFRAAVRAGAVDGYRDIPSLTRGLVMKYATDLNALMSSAEENRA</sequence>
<dbReference type="Proteomes" id="UP001577267">
    <property type="component" value="Unassembled WGS sequence"/>
</dbReference>
<feature type="binding site" evidence="5">
    <location>
        <position position="1017"/>
    </location>
    <ligand>
        <name>NADP(+)</name>
        <dbReference type="ChEBI" id="CHEBI:58349"/>
    </ligand>
</feature>
<dbReference type="PROSITE" id="PS00455">
    <property type="entry name" value="AMP_BINDING"/>
    <property type="match status" value="1"/>
</dbReference>
<dbReference type="GO" id="GO:0016491">
    <property type="term" value="F:oxidoreductase activity"/>
    <property type="evidence" value="ECO:0007669"/>
    <property type="project" value="UniProtKB-KW"/>
</dbReference>
<keyword evidence="3 5" id="KW-0547">Nucleotide-binding</keyword>
<evidence type="ECO:0000256" key="3">
    <source>
        <dbReference type="ARBA" id="ARBA00022741"/>
    </source>
</evidence>
<dbReference type="SUPFAM" id="SSF56801">
    <property type="entry name" value="Acetyl-CoA synthetase-like"/>
    <property type="match status" value="1"/>
</dbReference>
<reference evidence="8 9" key="1">
    <citation type="submission" date="2024-09" db="EMBL/GenBank/DDBJ databases">
        <title>Draft genome sequence of multifaceted antimicrobials producing Streptomyces sp. strain FH1.</title>
        <authorList>
            <person name="Hassan F."/>
            <person name="Ali H."/>
            <person name="Hassan N."/>
            <person name="Nawaz A."/>
        </authorList>
    </citation>
    <scope>NUCLEOTIDE SEQUENCE [LARGE SCALE GENOMIC DNA]</scope>
    <source>
        <strain evidence="8 9">FH1</strain>
    </source>
</reference>
<keyword evidence="5" id="KW-0521">NADP</keyword>
<comment type="similarity">
    <text evidence="5">Belongs to the ATP-dependent AMP-binding enzyme family. Carboxylic acid reductase subfamily.</text>
</comment>
<comment type="caution">
    <text evidence="8">The sequence shown here is derived from an EMBL/GenBank/DDBJ whole genome shotgun (WGS) entry which is preliminary data.</text>
</comment>
<accession>A0ABV4ZH70</accession>
<dbReference type="SUPFAM" id="SSF51735">
    <property type="entry name" value="NAD(P)-binding Rossmann-fold domains"/>
    <property type="match status" value="1"/>
</dbReference>
<feature type="binding site" evidence="5">
    <location>
        <position position="449"/>
    </location>
    <ligand>
        <name>AMP</name>
        <dbReference type="ChEBI" id="CHEBI:456215"/>
    </ligand>
</feature>
<dbReference type="Pfam" id="PF07993">
    <property type="entry name" value="NAD_binding_4"/>
    <property type="match status" value="1"/>
</dbReference>
<evidence type="ECO:0000259" key="7">
    <source>
        <dbReference type="PROSITE" id="PS50075"/>
    </source>
</evidence>
<evidence type="ECO:0000256" key="4">
    <source>
        <dbReference type="ARBA" id="ARBA00022840"/>
    </source>
</evidence>
<dbReference type="Gene3D" id="3.40.50.12780">
    <property type="entry name" value="N-terminal domain of ligase-like"/>
    <property type="match status" value="1"/>
</dbReference>
<dbReference type="Gene3D" id="3.40.50.720">
    <property type="entry name" value="NAD(P)-binding Rossmann-like Domain"/>
    <property type="match status" value="1"/>
</dbReference>
<feature type="binding site" evidence="5">
    <location>
        <position position="475"/>
    </location>
    <ligand>
        <name>AMP</name>
        <dbReference type="ChEBI" id="CHEBI:456215"/>
    </ligand>
</feature>
<evidence type="ECO:0000256" key="1">
    <source>
        <dbReference type="ARBA" id="ARBA00022450"/>
    </source>
</evidence>
<dbReference type="HAMAP" id="MF_02247">
    <property type="entry name" value="Carbox_acid_reduct"/>
    <property type="match status" value="1"/>
</dbReference>
<dbReference type="NCBIfam" id="NF041592">
    <property type="entry name" value="carboxyl_red"/>
    <property type="match status" value="1"/>
</dbReference>
<dbReference type="Gene3D" id="1.10.1200.10">
    <property type="entry name" value="ACP-like"/>
    <property type="match status" value="1"/>
</dbReference>
<dbReference type="EC" id="1.2.1.-" evidence="5"/>
<dbReference type="EMBL" id="JBHGBT010000002">
    <property type="protein sequence ID" value="MFB4193328.1"/>
    <property type="molecule type" value="Genomic_DNA"/>
</dbReference>
<dbReference type="PANTHER" id="PTHR43272">
    <property type="entry name" value="LONG-CHAIN-FATTY-ACID--COA LIGASE"/>
    <property type="match status" value="1"/>
</dbReference>
<evidence type="ECO:0000256" key="5">
    <source>
        <dbReference type="HAMAP-Rule" id="MF_02247"/>
    </source>
</evidence>
<comment type="caution">
    <text evidence="5">Lacks conserved residue(s) required for the propagation of feature annotation.</text>
</comment>
<dbReference type="NCBIfam" id="TIGR01746">
    <property type="entry name" value="Thioester-redct"/>
    <property type="match status" value="1"/>
</dbReference>
<keyword evidence="5 8" id="KW-0560">Oxidoreductase</keyword>
<dbReference type="SMART" id="SM00823">
    <property type="entry name" value="PKS_PP"/>
    <property type="match status" value="1"/>
</dbReference>
<dbReference type="PROSITE" id="PS50075">
    <property type="entry name" value="CARRIER"/>
    <property type="match status" value="1"/>
</dbReference>
<dbReference type="InterPro" id="IPR042099">
    <property type="entry name" value="ANL_N_sf"/>
</dbReference>
<feature type="binding site" evidence="5">
    <location>
        <position position="548"/>
    </location>
    <ligand>
        <name>AMP</name>
        <dbReference type="ChEBI" id="CHEBI:456215"/>
    </ligand>
</feature>
<evidence type="ECO:0000256" key="2">
    <source>
        <dbReference type="ARBA" id="ARBA00022553"/>
    </source>
</evidence>
<name>A0ABV4ZH70_9ACTN</name>
<proteinExistence type="inferred from homology"/>
<dbReference type="Pfam" id="PF00550">
    <property type="entry name" value="PP-binding"/>
    <property type="match status" value="1"/>
</dbReference>
<dbReference type="Pfam" id="PF00501">
    <property type="entry name" value="AMP-binding"/>
    <property type="match status" value="1"/>
</dbReference>
<keyword evidence="1 5" id="KW-0596">Phosphopantetheine</keyword>
<dbReference type="CDD" id="cd05235">
    <property type="entry name" value="SDR_e1"/>
    <property type="match status" value="1"/>
</dbReference>
<feature type="binding site" evidence="5">
    <location>
        <position position="1040"/>
    </location>
    <ligand>
        <name>NADP(+)</name>
        <dbReference type="ChEBI" id="CHEBI:58349"/>
    </ligand>
</feature>
<keyword evidence="2 5" id="KW-0597">Phosphoprotein</keyword>
<evidence type="ECO:0000256" key="6">
    <source>
        <dbReference type="SAM" id="MobiDB-lite"/>
    </source>
</evidence>
<protein>
    <recommendedName>
        <fullName evidence="5">Carboxylic acid reductase</fullName>
        <shortName evidence="5">CAR</shortName>
        <ecNumber evidence="5">1.2.1.-</ecNumber>
    </recommendedName>
    <alternativeName>
        <fullName evidence="5">ATP/NADPH-dependent carboxylic acid reductase</fullName>
    </alternativeName>
</protein>
<feature type="modified residue" description="O-(pantetheine 4'-phosphoryl)serine" evidence="5">
    <location>
        <position position="744"/>
    </location>
</feature>